<dbReference type="Proteomes" id="UP001597191">
    <property type="component" value="Unassembled WGS sequence"/>
</dbReference>
<keyword evidence="3" id="KW-1185">Reference proteome</keyword>
<feature type="region of interest" description="Disordered" evidence="1">
    <location>
        <begin position="25"/>
        <end position="55"/>
    </location>
</feature>
<sequence length="236" mass="24743">MHMSFNDKNINGSAVQSAPIEETYDIDMSKVDPGNTGKARWGITSSTSNGSTAQQSVVLDTPPTVVQGSAKTTLTNAANQSIPDISQTASAGSLLTQTYTINYDNLEAADDWSNIVAKLPIPAGTTLANNAANPAVIRYSDGTTENITETASTTGFIQHTLAKSLSKAVPSAKITLQLKANQVSTDTKVTFATATFTGKQATATVVPPEFTIMLPNEIRITAADTAVGPFTLTKNE</sequence>
<evidence type="ECO:0000313" key="3">
    <source>
        <dbReference type="Proteomes" id="UP001597191"/>
    </source>
</evidence>
<organism evidence="2 3">
    <name type="scientific">Lapidilactobacillus gannanensis</name>
    <dbReference type="NCBI Taxonomy" id="2486002"/>
    <lineage>
        <taxon>Bacteria</taxon>
        <taxon>Bacillati</taxon>
        <taxon>Bacillota</taxon>
        <taxon>Bacilli</taxon>
        <taxon>Lactobacillales</taxon>
        <taxon>Lactobacillaceae</taxon>
        <taxon>Lapidilactobacillus</taxon>
    </lineage>
</organism>
<dbReference type="EMBL" id="JBHTOH010000015">
    <property type="protein sequence ID" value="MFD1410402.1"/>
    <property type="molecule type" value="Genomic_DNA"/>
</dbReference>
<name>A0ABW4BNB0_9LACO</name>
<gene>
    <name evidence="2" type="ORF">ACFQ4R_02025</name>
</gene>
<reference evidence="3" key="1">
    <citation type="journal article" date="2019" name="Int. J. Syst. Evol. Microbiol.">
        <title>The Global Catalogue of Microorganisms (GCM) 10K type strain sequencing project: providing services to taxonomists for standard genome sequencing and annotation.</title>
        <authorList>
            <consortium name="The Broad Institute Genomics Platform"/>
            <consortium name="The Broad Institute Genome Sequencing Center for Infectious Disease"/>
            <person name="Wu L."/>
            <person name="Ma J."/>
        </authorList>
    </citation>
    <scope>NUCLEOTIDE SEQUENCE [LARGE SCALE GENOMIC DNA]</scope>
    <source>
        <strain evidence="3">CCM 8937</strain>
    </source>
</reference>
<dbReference type="RefSeq" id="WP_125647266.1">
    <property type="nucleotide sequence ID" value="NZ_JBHTOH010000015.1"/>
</dbReference>
<feature type="compositionally biased region" description="Polar residues" evidence="1">
    <location>
        <begin position="43"/>
        <end position="55"/>
    </location>
</feature>
<comment type="caution">
    <text evidence="2">The sequence shown here is derived from an EMBL/GenBank/DDBJ whole genome shotgun (WGS) entry which is preliminary data.</text>
</comment>
<proteinExistence type="predicted"/>
<protein>
    <recommendedName>
        <fullName evidence="4">WxL domain-containing protein</fullName>
    </recommendedName>
</protein>
<accession>A0ABW4BNB0</accession>
<evidence type="ECO:0008006" key="4">
    <source>
        <dbReference type="Google" id="ProtNLM"/>
    </source>
</evidence>
<evidence type="ECO:0000256" key="1">
    <source>
        <dbReference type="SAM" id="MobiDB-lite"/>
    </source>
</evidence>
<evidence type="ECO:0000313" key="2">
    <source>
        <dbReference type="EMBL" id="MFD1410402.1"/>
    </source>
</evidence>